<dbReference type="PROSITE" id="PS51165">
    <property type="entry name" value="THUMP"/>
    <property type="match status" value="1"/>
</dbReference>
<dbReference type="InterPro" id="IPR055174">
    <property type="entry name" value="Pus10_THUMP_arc"/>
</dbReference>
<dbReference type="GO" id="GO:0031119">
    <property type="term" value="P:tRNA pseudouridine synthesis"/>
    <property type="evidence" value="ECO:0007669"/>
    <property type="project" value="TreeGrafter"/>
</dbReference>
<dbReference type="NCBIfam" id="TIGR01213">
    <property type="entry name" value="pseudo_Pus10arc"/>
    <property type="match status" value="1"/>
</dbReference>
<dbReference type="HAMAP" id="MF_01893">
    <property type="entry name" value="Pus10_arch"/>
    <property type="match status" value="1"/>
</dbReference>
<organism evidence="8">
    <name type="scientific">hydrocarbon metagenome</name>
    <dbReference type="NCBI Taxonomy" id="938273"/>
    <lineage>
        <taxon>unclassified sequences</taxon>
        <taxon>metagenomes</taxon>
        <taxon>ecological metagenomes</taxon>
    </lineage>
</organism>
<dbReference type="FunFam" id="3.30.70.2510:FF:000001">
    <property type="entry name" value="tRNA pseudouridine synthase Pus10"/>
    <property type="match status" value="1"/>
</dbReference>
<dbReference type="Gene3D" id="3.30.70.2510">
    <property type="match status" value="1"/>
</dbReference>
<evidence type="ECO:0000256" key="4">
    <source>
        <dbReference type="ARBA" id="ARBA00022884"/>
    </source>
</evidence>
<dbReference type="SUPFAM" id="SSF55120">
    <property type="entry name" value="Pseudouridine synthase"/>
    <property type="match status" value="1"/>
</dbReference>
<name>A0A0W8F5B2_9ZZZZ</name>
<dbReference type="EMBL" id="LNQE01001515">
    <property type="protein sequence ID" value="KUG16090.1"/>
    <property type="molecule type" value="Genomic_DNA"/>
</dbReference>
<evidence type="ECO:0000313" key="8">
    <source>
        <dbReference type="EMBL" id="KUG16090.1"/>
    </source>
</evidence>
<keyword evidence="3" id="KW-0819">tRNA processing</keyword>
<protein>
    <recommendedName>
        <fullName evidence="2">tRNA pseudouridine(55) synthase</fullName>
        <ecNumber evidence="2">5.4.99.25</ecNumber>
    </recommendedName>
</protein>
<dbReference type="InterPro" id="IPR000489">
    <property type="entry name" value="Pterin-binding_dom"/>
</dbReference>
<dbReference type="PANTHER" id="PTHR21568:SF0">
    <property type="entry name" value="TRNA PSEUDOURIDINE SYNTHASE PUS10"/>
    <property type="match status" value="1"/>
</dbReference>
<evidence type="ECO:0000256" key="3">
    <source>
        <dbReference type="ARBA" id="ARBA00022694"/>
    </source>
</evidence>
<dbReference type="AlphaFoldDB" id="A0A0W8F5B2"/>
<dbReference type="InterPro" id="IPR048741">
    <property type="entry name" value="Pus10-like_C"/>
</dbReference>
<accession>A0A0W8F5B2</accession>
<proteinExistence type="inferred from homology"/>
<comment type="caution">
    <text evidence="8">The sequence shown here is derived from an EMBL/GenBank/DDBJ whole genome shotgun (WGS) entry which is preliminary data.</text>
</comment>
<dbReference type="InterPro" id="IPR005912">
    <property type="entry name" value="Pus10"/>
</dbReference>
<evidence type="ECO:0000259" key="7">
    <source>
        <dbReference type="PROSITE" id="PS51165"/>
    </source>
</evidence>
<reference evidence="8" key="1">
    <citation type="journal article" date="2015" name="Proc. Natl. Acad. Sci. U.S.A.">
        <title>Networks of energetic and metabolic interactions define dynamics in microbial communities.</title>
        <authorList>
            <person name="Embree M."/>
            <person name="Liu J.K."/>
            <person name="Al-Bassam M.M."/>
            <person name="Zengler K."/>
        </authorList>
    </citation>
    <scope>NUCLEOTIDE SEQUENCE</scope>
</reference>
<dbReference type="InterPro" id="IPR020103">
    <property type="entry name" value="PsdUridine_synth_cat_dom_sf"/>
</dbReference>
<dbReference type="GO" id="GO:0042558">
    <property type="term" value="P:pteridine-containing compound metabolic process"/>
    <property type="evidence" value="ECO:0007669"/>
    <property type="project" value="InterPro"/>
</dbReference>
<evidence type="ECO:0000256" key="5">
    <source>
        <dbReference type="ARBA" id="ARBA00023235"/>
    </source>
</evidence>
<comment type="similarity">
    <text evidence="1">Belongs to the pseudouridine synthase Pus10 family.</text>
</comment>
<dbReference type="InterPro" id="IPR004114">
    <property type="entry name" value="THUMP_dom"/>
</dbReference>
<feature type="domain" description="Pterin-binding" evidence="6">
    <location>
        <begin position="384"/>
        <end position="451"/>
    </location>
</feature>
<dbReference type="PANTHER" id="PTHR21568">
    <property type="entry name" value="TRNA PSEUDOURIDINE SYNTHASE PUS10"/>
    <property type="match status" value="1"/>
</dbReference>
<gene>
    <name evidence="8" type="ORF">ASZ90_014255</name>
</gene>
<evidence type="ECO:0000259" key="6">
    <source>
        <dbReference type="PROSITE" id="PS50972"/>
    </source>
</evidence>
<feature type="domain" description="THUMP" evidence="7">
    <location>
        <begin position="76"/>
        <end position="196"/>
    </location>
</feature>
<dbReference type="GO" id="GO:0160148">
    <property type="term" value="F:tRNA pseudouridine(55) synthase activity"/>
    <property type="evidence" value="ECO:0007669"/>
    <property type="project" value="UniProtKB-EC"/>
</dbReference>
<keyword evidence="5" id="KW-0413">Isomerase</keyword>
<dbReference type="Pfam" id="PF21238">
    <property type="entry name" value="Pus10_C"/>
    <property type="match status" value="1"/>
</dbReference>
<keyword evidence="4" id="KW-0694">RNA-binding</keyword>
<dbReference type="Gene3D" id="3.30.70.3190">
    <property type="match status" value="1"/>
</dbReference>
<dbReference type="PROSITE" id="PS50972">
    <property type="entry name" value="PTERIN_BINDING"/>
    <property type="match status" value="1"/>
</dbReference>
<dbReference type="InterPro" id="IPR039894">
    <property type="entry name" value="Pus10-like"/>
</dbReference>
<evidence type="ECO:0000256" key="2">
    <source>
        <dbReference type="ARBA" id="ARBA00012787"/>
    </source>
</evidence>
<dbReference type="Pfam" id="PF22023">
    <property type="entry name" value="Pus10_THUMP_arc"/>
    <property type="match status" value="1"/>
</dbReference>
<evidence type="ECO:0000256" key="1">
    <source>
        <dbReference type="ARBA" id="ARBA00009652"/>
    </source>
</evidence>
<dbReference type="EC" id="5.4.99.25" evidence="2"/>
<dbReference type="GO" id="GO:0000049">
    <property type="term" value="F:tRNA binding"/>
    <property type="evidence" value="ECO:0007669"/>
    <property type="project" value="InterPro"/>
</dbReference>
<sequence length="451" mass="49687">MSEEVLENPNDDILETAKRIVRLGPICDSCLGRQFAMLATGLTNAERGRSIKTVLAMQASAEDDISLLEDLAPSFQSARLKLGRKSEKDVRCTVCLGEISPEMLDAWAERAAAALAGWEYSTLLVGTKVSGLLAENEELLLADGGSRHAEPFKSELNREVGKRLSAITGKEFDLKDPDMVVHLNLEKGEAELQVASLFLRGRYRKLVRGIPQTRWPCRECRGRGCPRCNGTGRMYQESVDELIRPAVIQTAEAEDTVFHGAGREDIDARMLGSGRPFIVEAVRPRIRTIDLAGLQENINRHAEGKVEVIELNVAYSAMVERLKEATFLKTYSALVRLGAEVVEEKLKSGLKRLVGQVDQRTPTRVSHRRADKLRVRKVYSADLIEVVGNLARINVKGDSGLYIKELISGDGGRTQPNLAEILRVDAIVEELDVIDVGGESDGTSSRNAEEV</sequence>